<accession>A0A6A6YK61</accession>
<reference evidence="3" key="2">
    <citation type="submission" date="2020-04" db="EMBL/GenBank/DDBJ databases">
        <authorList>
            <consortium name="NCBI Genome Project"/>
        </authorList>
    </citation>
    <scope>NUCLEOTIDE SEQUENCE</scope>
    <source>
        <strain evidence="3">CBS 304.34</strain>
    </source>
</reference>
<reference evidence="3" key="3">
    <citation type="submission" date="2025-04" db="UniProtKB">
        <authorList>
            <consortium name="RefSeq"/>
        </authorList>
    </citation>
    <scope>IDENTIFICATION</scope>
    <source>
        <strain evidence="3">CBS 304.34</strain>
    </source>
</reference>
<gene>
    <name evidence="1 3" type="ORF">BDZ99DRAFT_51643</name>
</gene>
<reference evidence="1 3" key="1">
    <citation type="journal article" date="2020" name="Stud. Mycol.">
        <title>101 Dothideomycetes genomes: a test case for predicting lifestyles and emergence of pathogens.</title>
        <authorList>
            <person name="Haridas S."/>
            <person name="Albert R."/>
            <person name="Binder M."/>
            <person name="Bloem J."/>
            <person name="Labutti K."/>
            <person name="Salamov A."/>
            <person name="Andreopoulos B."/>
            <person name="Baker S."/>
            <person name="Barry K."/>
            <person name="Bills G."/>
            <person name="Bluhm B."/>
            <person name="Cannon C."/>
            <person name="Castanera R."/>
            <person name="Culley D."/>
            <person name="Daum C."/>
            <person name="Ezra D."/>
            <person name="Gonzalez J."/>
            <person name="Henrissat B."/>
            <person name="Kuo A."/>
            <person name="Liang C."/>
            <person name="Lipzen A."/>
            <person name="Lutzoni F."/>
            <person name="Magnuson J."/>
            <person name="Mondo S."/>
            <person name="Nolan M."/>
            <person name="Ohm R."/>
            <person name="Pangilinan J."/>
            <person name="Park H.-J."/>
            <person name="Ramirez L."/>
            <person name="Alfaro M."/>
            <person name="Sun H."/>
            <person name="Tritt A."/>
            <person name="Yoshinaga Y."/>
            <person name="Zwiers L.-H."/>
            <person name="Turgeon B."/>
            <person name="Goodwin S."/>
            <person name="Spatafora J."/>
            <person name="Crous P."/>
            <person name="Grigoriev I."/>
        </authorList>
    </citation>
    <scope>NUCLEOTIDE SEQUENCE</scope>
    <source>
        <strain evidence="1 3">CBS 304.34</strain>
    </source>
</reference>
<dbReference type="Proteomes" id="UP000504636">
    <property type="component" value="Unplaced"/>
</dbReference>
<dbReference type="RefSeq" id="XP_033575271.1">
    <property type="nucleotide sequence ID" value="XM_033725072.1"/>
</dbReference>
<evidence type="ECO:0000313" key="2">
    <source>
        <dbReference type="Proteomes" id="UP000504636"/>
    </source>
</evidence>
<name>A0A6A6YK61_9PEZI</name>
<sequence>MLFRHLRWRGTSSDPDNLVSWTSSLLFALQYMFYRHYSSKDGSSIAAIYLCMVDTAAFLKGVFVRDMDLIRIFRSFDLDLRNFKGLRTKRHRELKGSYYFGEYLSQGALKIEDKCEIVSAQAVIDHGLFKIRPEFSEPLSPKDTPWADKVIALREVLYVKESPSITETGIRAALDIAQLFGGTWRLLLAANLIALLPFRSNDHAILQAFNAASFTGMLYVEQHLLTSAANDKENCSPSSTSSY</sequence>
<organism evidence="1">
    <name type="scientific">Mytilinidion resinicola</name>
    <dbReference type="NCBI Taxonomy" id="574789"/>
    <lineage>
        <taxon>Eukaryota</taxon>
        <taxon>Fungi</taxon>
        <taxon>Dikarya</taxon>
        <taxon>Ascomycota</taxon>
        <taxon>Pezizomycotina</taxon>
        <taxon>Dothideomycetes</taxon>
        <taxon>Pleosporomycetidae</taxon>
        <taxon>Mytilinidiales</taxon>
        <taxon>Mytilinidiaceae</taxon>
        <taxon>Mytilinidion</taxon>
    </lineage>
</organism>
<evidence type="ECO:0000313" key="1">
    <source>
        <dbReference type="EMBL" id="KAF2808307.1"/>
    </source>
</evidence>
<proteinExistence type="predicted"/>
<evidence type="ECO:0000313" key="3">
    <source>
        <dbReference type="RefSeq" id="XP_033575271.1"/>
    </source>
</evidence>
<dbReference type="AlphaFoldDB" id="A0A6A6YK61"/>
<dbReference type="GeneID" id="54465965"/>
<dbReference type="OrthoDB" id="4152607at2759"/>
<protein>
    <submittedName>
        <fullName evidence="1 3">Uncharacterized protein</fullName>
    </submittedName>
</protein>
<dbReference type="EMBL" id="MU003703">
    <property type="protein sequence ID" value="KAF2808307.1"/>
    <property type="molecule type" value="Genomic_DNA"/>
</dbReference>
<keyword evidence="2" id="KW-1185">Reference proteome</keyword>